<accession>A0AAW2LN32</accession>
<evidence type="ECO:0000256" key="1">
    <source>
        <dbReference type="SAM" id="MobiDB-lite"/>
    </source>
</evidence>
<name>A0AAW2LN32_SESRA</name>
<gene>
    <name evidence="2" type="ORF">Sradi_5278200</name>
</gene>
<feature type="compositionally biased region" description="Basic and acidic residues" evidence="1">
    <location>
        <begin position="28"/>
        <end position="43"/>
    </location>
</feature>
<feature type="region of interest" description="Disordered" evidence="1">
    <location>
        <begin position="28"/>
        <end position="60"/>
    </location>
</feature>
<comment type="caution">
    <text evidence="2">The sequence shown here is derived from an EMBL/GenBank/DDBJ whole genome shotgun (WGS) entry which is preliminary data.</text>
</comment>
<evidence type="ECO:0000313" key="2">
    <source>
        <dbReference type="EMBL" id="KAL0320167.1"/>
    </source>
</evidence>
<sequence>MQRMIDEANGKAVVEFERRTITPIVKEGMKRQLFHEREPEKGQSRAQSEEASSGRMAARP</sequence>
<reference evidence="2" key="1">
    <citation type="submission" date="2020-06" db="EMBL/GenBank/DDBJ databases">
        <authorList>
            <person name="Li T."/>
            <person name="Hu X."/>
            <person name="Zhang T."/>
            <person name="Song X."/>
            <person name="Zhang H."/>
            <person name="Dai N."/>
            <person name="Sheng W."/>
            <person name="Hou X."/>
            <person name="Wei L."/>
        </authorList>
    </citation>
    <scope>NUCLEOTIDE SEQUENCE</scope>
    <source>
        <strain evidence="2">G02</strain>
        <tissue evidence="2">Leaf</tissue>
    </source>
</reference>
<dbReference type="EMBL" id="JACGWJ010000024">
    <property type="protein sequence ID" value="KAL0320167.1"/>
    <property type="molecule type" value="Genomic_DNA"/>
</dbReference>
<proteinExistence type="predicted"/>
<dbReference type="AlphaFoldDB" id="A0AAW2LN32"/>
<reference evidence="2" key="2">
    <citation type="journal article" date="2024" name="Plant">
        <title>Genomic evolution and insights into agronomic trait innovations of Sesamum species.</title>
        <authorList>
            <person name="Miao H."/>
            <person name="Wang L."/>
            <person name="Qu L."/>
            <person name="Liu H."/>
            <person name="Sun Y."/>
            <person name="Le M."/>
            <person name="Wang Q."/>
            <person name="Wei S."/>
            <person name="Zheng Y."/>
            <person name="Lin W."/>
            <person name="Duan Y."/>
            <person name="Cao H."/>
            <person name="Xiong S."/>
            <person name="Wang X."/>
            <person name="Wei L."/>
            <person name="Li C."/>
            <person name="Ma Q."/>
            <person name="Ju M."/>
            <person name="Zhao R."/>
            <person name="Li G."/>
            <person name="Mu C."/>
            <person name="Tian Q."/>
            <person name="Mei H."/>
            <person name="Zhang T."/>
            <person name="Gao T."/>
            <person name="Zhang H."/>
        </authorList>
    </citation>
    <scope>NUCLEOTIDE SEQUENCE</scope>
    <source>
        <strain evidence="2">G02</strain>
    </source>
</reference>
<protein>
    <submittedName>
        <fullName evidence="2">Uncharacterized protein</fullName>
    </submittedName>
</protein>
<organism evidence="2">
    <name type="scientific">Sesamum radiatum</name>
    <name type="common">Black benniseed</name>
    <dbReference type="NCBI Taxonomy" id="300843"/>
    <lineage>
        <taxon>Eukaryota</taxon>
        <taxon>Viridiplantae</taxon>
        <taxon>Streptophyta</taxon>
        <taxon>Embryophyta</taxon>
        <taxon>Tracheophyta</taxon>
        <taxon>Spermatophyta</taxon>
        <taxon>Magnoliopsida</taxon>
        <taxon>eudicotyledons</taxon>
        <taxon>Gunneridae</taxon>
        <taxon>Pentapetalae</taxon>
        <taxon>asterids</taxon>
        <taxon>lamiids</taxon>
        <taxon>Lamiales</taxon>
        <taxon>Pedaliaceae</taxon>
        <taxon>Sesamum</taxon>
    </lineage>
</organism>